<evidence type="ECO:0000256" key="5">
    <source>
        <dbReference type="ARBA" id="ARBA00023136"/>
    </source>
</evidence>
<keyword evidence="2" id="KW-1003">Cell membrane</keyword>
<dbReference type="Pfam" id="PF00990">
    <property type="entry name" value="GGDEF"/>
    <property type="match status" value="1"/>
</dbReference>
<evidence type="ECO:0000313" key="8">
    <source>
        <dbReference type="EMBL" id="MDT8903109.1"/>
    </source>
</evidence>
<dbReference type="EMBL" id="JAUOZS010000001">
    <property type="protein sequence ID" value="MDT8903109.1"/>
    <property type="molecule type" value="Genomic_DNA"/>
</dbReference>
<organism evidence="8 9">
    <name type="scientific">Anaeroselena agilis</name>
    <dbReference type="NCBI Taxonomy" id="3063788"/>
    <lineage>
        <taxon>Bacteria</taxon>
        <taxon>Bacillati</taxon>
        <taxon>Bacillota</taxon>
        <taxon>Negativicutes</taxon>
        <taxon>Acetonemataceae</taxon>
        <taxon>Anaeroselena</taxon>
    </lineage>
</organism>
<dbReference type="PROSITE" id="PS50887">
    <property type="entry name" value="GGDEF"/>
    <property type="match status" value="1"/>
</dbReference>
<keyword evidence="9" id="KW-1185">Reference proteome</keyword>
<dbReference type="PANTHER" id="PTHR45138:SF9">
    <property type="entry name" value="DIGUANYLATE CYCLASE DGCM-RELATED"/>
    <property type="match status" value="1"/>
</dbReference>
<dbReference type="SUPFAM" id="SSF55073">
    <property type="entry name" value="Nucleotide cyclase"/>
    <property type="match status" value="1"/>
</dbReference>
<dbReference type="GO" id="GO:0052621">
    <property type="term" value="F:diguanylate cyclase activity"/>
    <property type="evidence" value="ECO:0007669"/>
    <property type="project" value="UniProtKB-EC"/>
</dbReference>
<dbReference type="InterPro" id="IPR050469">
    <property type="entry name" value="Diguanylate_Cyclase"/>
</dbReference>
<evidence type="ECO:0000256" key="4">
    <source>
        <dbReference type="ARBA" id="ARBA00022989"/>
    </source>
</evidence>
<comment type="subcellular location">
    <subcellularLocation>
        <location evidence="1">Cell membrane</location>
        <topology evidence="1">Multi-pass membrane protein</topology>
    </subcellularLocation>
</comment>
<feature type="transmembrane region" description="Helical" evidence="6">
    <location>
        <begin position="83"/>
        <end position="111"/>
    </location>
</feature>
<protein>
    <submittedName>
        <fullName evidence="8">Diguanylate cyclase</fullName>
        <ecNumber evidence="8">2.7.7.65</ecNumber>
    </submittedName>
</protein>
<evidence type="ECO:0000256" key="3">
    <source>
        <dbReference type="ARBA" id="ARBA00022692"/>
    </source>
</evidence>
<dbReference type="InterPro" id="IPR000160">
    <property type="entry name" value="GGDEF_dom"/>
</dbReference>
<feature type="transmembrane region" description="Helical" evidence="6">
    <location>
        <begin position="51"/>
        <end position="71"/>
    </location>
</feature>
<evidence type="ECO:0000256" key="2">
    <source>
        <dbReference type="ARBA" id="ARBA00022475"/>
    </source>
</evidence>
<dbReference type="NCBIfam" id="TIGR00254">
    <property type="entry name" value="GGDEF"/>
    <property type="match status" value="1"/>
</dbReference>
<evidence type="ECO:0000256" key="6">
    <source>
        <dbReference type="SAM" id="Phobius"/>
    </source>
</evidence>
<evidence type="ECO:0000259" key="7">
    <source>
        <dbReference type="PROSITE" id="PS50887"/>
    </source>
</evidence>
<dbReference type="SMART" id="SM00267">
    <property type="entry name" value="GGDEF"/>
    <property type="match status" value="1"/>
</dbReference>
<keyword evidence="4 6" id="KW-1133">Transmembrane helix</keyword>
<feature type="transmembrane region" description="Helical" evidence="6">
    <location>
        <begin position="181"/>
        <end position="203"/>
    </location>
</feature>
<dbReference type="CDD" id="cd01949">
    <property type="entry name" value="GGDEF"/>
    <property type="match status" value="1"/>
</dbReference>
<gene>
    <name evidence="8" type="ORF">Q4T40_17890</name>
</gene>
<reference evidence="8 9" key="1">
    <citation type="submission" date="2023-07" db="EMBL/GenBank/DDBJ databases">
        <title>The novel representative of Negativicutes class, Anaeroselena agilis gen. nov. sp. nov.</title>
        <authorList>
            <person name="Prokofeva M.I."/>
            <person name="Elcheninov A.G."/>
            <person name="Klyukina A."/>
            <person name="Kublanov I.V."/>
            <person name="Frolov E.N."/>
            <person name="Podosokorskaya O.A."/>
        </authorList>
    </citation>
    <scope>NUCLEOTIDE SEQUENCE [LARGE SCALE GENOMIC DNA]</scope>
    <source>
        <strain evidence="8 9">4137-cl</strain>
    </source>
</reference>
<keyword evidence="5 6" id="KW-0472">Membrane</keyword>
<dbReference type="Proteomes" id="UP001254848">
    <property type="component" value="Unassembled WGS sequence"/>
</dbReference>
<feature type="transmembrane region" description="Helical" evidence="6">
    <location>
        <begin position="146"/>
        <end position="169"/>
    </location>
</feature>
<evidence type="ECO:0000313" key="9">
    <source>
        <dbReference type="Proteomes" id="UP001254848"/>
    </source>
</evidence>
<dbReference type="InterPro" id="IPR011620">
    <property type="entry name" value="Sig_transdc_His_kinase_LytS_TM"/>
</dbReference>
<dbReference type="PANTHER" id="PTHR45138">
    <property type="entry name" value="REGULATORY COMPONENTS OF SENSORY TRANSDUCTION SYSTEM"/>
    <property type="match status" value="1"/>
</dbReference>
<comment type="caution">
    <text evidence="8">The sequence shown here is derived from an EMBL/GenBank/DDBJ whole genome shotgun (WGS) entry which is preliminary data.</text>
</comment>
<dbReference type="EC" id="2.7.7.65" evidence="8"/>
<dbReference type="Gene3D" id="1.10.1760.20">
    <property type="match status" value="1"/>
</dbReference>
<feature type="transmembrane region" description="Helical" evidence="6">
    <location>
        <begin position="117"/>
        <end position="134"/>
    </location>
</feature>
<keyword evidence="8" id="KW-0808">Transferase</keyword>
<proteinExistence type="predicted"/>
<keyword evidence="8" id="KW-0548">Nucleotidyltransferase</keyword>
<feature type="domain" description="GGDEF" evidence="7">
    <location>
        <begin position="248"/>
        <end position="383"/>
    </location>
</feature>
<dbReference type="Pfam" id="PF07694">
    <property type="entry name" value="5TM-5TMR_LYT"/>
    <property type="match status" value="1"/>
</dbReference>
<evidence type="ECO:0000256" key="1">
    <source>
        <dbReference type="ARBA" id="ARBA00004651"/>
    </source>
</evidence>
<dbReference type="InterPro" id="IPR029787">
    <property type="entry name" value="Nucleotide_cyclase"/>
</dbReference>
<sequence>MHMPLLQIDLWEMTFELLQDLAVMYTVITLVMQKYTAQGLDRRRRTARLDLQAVLFFCLLAACAMLLKVELVPSQGIRFDLRLAVLTLAGVYLGPAKSAVVALFTVVFRLLLGGPGWLWWVAGAFLYGPVAFLTTRFLPAGWGVTAAALANAAIFMGALAILSLFTGAFDYYSPYVSPANFWRLTIIELLMIPLATLILDWALKKSLAFHRSYSDLAWQANFDGMTGLINHRHFQELLTSLLTVPQNQPLSALMIDIDHFKRYNDAFGHQRGDTLLRELAALFMANVRNDDIAARYGGEEFIIILPATDTEAALDIAERMRRAVAAHPFYGREKMTNGRVSVSIGVATYPVDAAGKNALISAADKALYTAKRAGRNQVKKYTPDMEDAS</sequence>
<name>A0ABU3P255_9FIRM</name>
<dbReference type="InterPro" id="IPR043128">
    <property type="entry name" value="Rev_trsase/Diguanyl_cyclase"/>
</dbReference>
<keyword evidence="3 6" id="KW-0812">Transmembrane</keyword>
<dbReference type="Gene3D" id="3.30.70.270">
    <property type="match status" value="1"/>
</dbReference>
<dbReference type="RefSeq" id="WP_413781570.1">
    <property type="nucleotide sequence ID" value="NZ_JAUOZS010000001.1"/>
</dbReference>
<accession>A0ABU3P255</accession>